<feature type="compositionally biased region" description="Low complexity" evidence="1">
    <location>
        <begin position="1"/>
        <end position="17"/>
    </location>
</feature>
<dbReference type="Proteomes" id="UP000044841">
    <property type="component" value="Unassembled WGS sequence"/>
</dbReference>
<dbReference type="EMBL" id="CYGV01000440">
    <property type="protein sequence ID" value="CUA68422.1"/>
    <property type="molecule type" value="Genomic_DNA"/>
</dbReference>
<evidence type="ECO:0000256" key="1">
    <source>
        <dbReference type="SAM" id="MobiDB-lite"/>
    </source>
</evidence>
<reference evidence="2 3" key="1">
    <citation type="submission" date="2015-07" db="EMBL/GenBank/DDBJ databases">
        <authorList>
            <person name="Noorani M."/>
        </authorList>
    </citation>
    <scope>NUCLEOTIDE SEQUENCE [LARGE SCALE GENOMIC DNA]</scope>
    <source>
        <strain evidence="2">BBA 69670</strain>
    </source>
</reference>
<evidence type="ECO:0000313" key="2">
    <source>
        <dbReference type="EMBL" id="CUA68422.1"/>
    </source>
</evidence>
<dbReference type="AlphaFoldDB" id="A0A0K6FQR9"/>
<evidence type="ECO:0000313" key="3">
    <source>
        <dbReference type="Proteomes" id="UP000044841"/>
    </source>
</evidence>
<sequence length="458" mass="50121">MSSEPPYYPPSFSSDTPEAQFSLPSGPGTGSAFESPFSTQHTSVYPAPVPIPYPQPGLPPPGFMAPPPPALVMPMKTPAPPTPAPFTPTTNTPNKQVESGVFEIKVLASCQNGQLKEFIIRTNDTWPSFYASACQALEVVPTSAVLEVRRPRAGGRKWVTVTDAAGWVTFISEVRDAASSARKNPVIIDIRNKTAIPTTKPTPAKKNRIDDLPSTSDTAPTENTELSFVHFRKIREVTLCEKHTKGSPLPVHCLLKRGGRHHRLTHEQIALWSHKCRDEDGVDEFNPPPGLFSDQAQGSLSTRAASNNLPRANNDVDSDSESSEAEAARHARRDAVLLNPVPPTSCESPDLPEPGEVLQYINEKKVESLLVPYPTVKESLEALDAAKPNHQFPIYTDRMNAAGYEYIDEVGQVSPNTLADETDMYKPVAREIHKFSTAVTEMVRMETVGNKHSGDEEE</sequence>
<organism evidence="2 3">
    <name type="scientific">Rhizoctonia solani</name>
    <dbReference type="NCBI Taxonomy" id="456999"/>
    <lineage>
        <taxon>Eukaryota</taxon>
        <taxon>Fungi</taxon>
        <taxon>Dikarya</taxon>
        <taxon>Basidiomycota</taxon>
        <taxon>Agaricomycotina</taxon>
        <taxon>Agaricomycetes</taxon>
        <taxon>Cantharellales</taxon>
        <taxon>Ceratobasidiaceae</taxon>
        <taxon>Rhizoctonia</taxon>
    </lineage>
</organism>
<feature type="compositionally biased region" description="Basic and acidic residues" evidence="1">
    <location>
        <begin position="326"/>
        <end position="335"/>
    </location>
</feature>
<keyword evidence="3" id="KW-1185">Reference proteome</keyword>
<name>A0A0K6FQR9_9AGAM</name>
<accession>A0A0K6FQR9</accession>
<protein>
    <submittedName>
        <fullName evidence="2">Uncharacterized protein</fullName>
    </submittedName>
</protein>
<feature type="region of interest" description="Disordered" evidence="1">
    <location>
        <begin position="1"/>
        <end position="39"/>
    </location>
</feature>
<feature type="region of interest" description="Disordered" evidence="1">
    <location>
        <begin position="196"/>
        <end position="221"/>
    </location>
</feature>
<feature type="region of interest" description="Disordered" evidence="1">
    <location>
        <begin position="304"/>
        <end position="353"/>
    </location>
</feature>
<proteinExistence type="predicted"/>
<gene>
    <name evidence="2" type="ORF">RSOLAG22IIIB_13743</name>
</gene>